<dbReference type="AlphaFoldDB" id="A0A2I9D9T0"/>
<proteinExistence type="predicted"/>
<organism evidence="2 3">
    <name type="scientific">Deinococcus aerius</name>
    <dbReference type="NCBI Taxonomy" id="200253"/>
    <lineage>
        <taxon>Bacteria</taxon>
        <taxon>Thermotogati</taxon>
        <taxon>Deinococcota</taxon>
        <taxon>Deinococci</taxon>
        <taxon>Deinococcales</taxon>
        <taxon>Deinococcaceae</taxon>
        <taxon>Deinococcus</taxon>
    </lineage>
</organism>
<keyword evidence="1" id="KW-0732">Signal</keyword>
<dbReference type="PROSITE" id="PS51257">
    <property type="entry name" value="PROKAR_LIPOPROTEIN"/>
    <property type="match status" value="1"/>
</dbReference>
<gene>
    <name evidence="2" type="ORF">DAERI_160034</name>
</gene>
<evidence type="ECO:0000313" key="3">
    <source>
        <dbReference type="Proteomes" id="UP000236569"/>
    </source>
</evidence>
<feature type="signal peptide" evidence="1">
    <location>
        <begin position="1"/>
        <end position="24"/>
    </location>
</feature>
<dbReference type="RefSeq" id="WP_103130961.1">
    <property type="nucleotide sequence ID" value="NZ_BFAG01000016.1"/>
</dbReference>
<dbReference type="Proteomes" id="UP000236569">
    <property type="component" value="Unassembled WGS sequence"/>
</dbReference>
<evidence type="ECO:0008006" key="4">
    <source>
        <dbReference type="Google" id="ProtNLM"/>
    </source>
</evidence>
<keyword evidence="3" id="KW-1185">Reference proteome</keyword>
<dbReference type="OrthoDB" id="66382at2"/>
<dbReference type="EMBL" id="BFAG01000016">
    <property type="protein sequence ID" value="GBF07656.1"/>
    <property type="molecule type" value="Genomic_DNA"/>
</dbReference>
<comment type="caution">
    <text evidence="2">The sequence shown here is derived from an EMBL/GenBank/DDBJ whole genome shotgun (WGS) entry which is preliminary data.</text>
</comment>
<name>A0A2I9D9T0_9DEIO</name>
<sequence>MRRAALLLPLTLILAACGSRGVQAPDTYDLSGTIGGDWGQNPRLRLALVGTGLPGVVTNDSARGQNIVSTGVNTWQFGFDLPGIPAVAGVYQVVVFDDANNDATFNVGERFARNKQWLIYSALGGNIGPVNVPAFLPGGGEELLPAMHVEQGWNLYNRNFPLSDTNPSPAGKVTGYDLSR</sequence>
<evidence type="ECO:0000256" key="1">
    <source>
        <dbReference type="SAM" id="SignalP"/>
    </source>
</evidence>
<feature type="chain" id="PRO_5014407556" description="Lipoprotein" evidence="1">
    <location>
        <begin position="25"/>
        <end position="180"/>
    </location>
</feature>
<accession>A0A2I9D9T0</accession>
<reference evidence="3" key="1">
    <citation type="submission" date="2018-01" db="EMBL/GenBank/DDBJ databases">
        <title>Draft Genome Sequence of the Radioresistant Bacterium Deinococcus aerius TR0125, Isolated from the Higher Atmosphere above Japan.</title>
        <authorList>
            <person name="Satoh K."/>
            <person name="Arai H."/>
            <person name="Sanzen T."/>
            <person name="Kawaguchi Y."/>
            <person name="Hayashi H."/>
            <person name="Yokobori S."/>
            <person name="Yamagishi A."/>
            <person name="Oono Y."/>
            <person name="Narumi I."/>
        </authorList>
    </citation>
    <scope>NUCLEOTIDE SEQUENCE [LARGE SCALE GENOMIC DNA]</scope>
    <source>
        <strain evidence="3">TR0125</strain>
    </source>
</reference>
<evidence type="ECO:0000313" key="2">
    <source>
        <dbReference type="EMBL" id="GBF07656.1"/>
    </source>
</evidence>
<protein>
    <recommendedName>
        <fullName evidence="4">Lipoprotein</fullName>
    </recommendedName>
</protein>